<dbReference type="UniPathway" id="UPA00196"/>
<keyword evidence="5 14" id="KW-0808">Transferase</keyword>
<gene>
    <name evidence="14" type="ORF">L798_03661</name>
</gene>
<feature type="transmembrane region" description="Helical" evidence="13">
    <location>
        <begin position="974"/>
        <end position="998"/>
    </location>
</feature>
<feature type="transmembrane region" description="Helical" evidence="13">
    <location>
        <begin position="736"/>
        <end position="756"/>
    </location>
</feature>
<dbReference type="OrthoDB" id="272139at2759"/>
<feature type="transmembrane region" description="Helical" evidence="13">
    <location>
        <begin position="883"/>
        <end position="904"/>
    </location>
</feature>
<keyword evidence="6 13" id="KW-0812">Transmembrane</keyword>
<protein>
    <recommendedName>
        <fullName evidence="12">GPI ethanolamine phosphate transferase 3, catalytic subunit</fullName>
    </recommendedName>
    <alternativeName>
        <fullName evidence="11">Phosphatidylinositol-glycan biosynthesis class O protein</fullName>
    </alternativeName>
</protein>
<dbReference type="OMA" id="YPSFDIF"/>
<organism evidence="14 15">
    <name type="scientific">Zootermopsis nevadensis</name>
    <name type="common">Dampwood termite</name>
    <dbReference type="NCBI Taxonomy" id="136037"/>
    <lineage>
        <taxon>Eukaryota</taxon>
        <taxon>Metazoa</taxon>
        <taxon>Ecdysozoa</taxon>
        <taxon>Arthropoda</taxon>
        <taxon>Hexapoda</taxon>
        <taxon>Insecta</taxon>
        <taxon>Pterygota</taxon>
        <taxon>Neoptera</taxon>
        <taxon>Polyneoptera</taxon>
        <taxon>Dictyoptera</taxon>
        <taxon>Blattodea</taxon>
        <taxon>Blattoidea</taxon>
        <taxon>Termitoidae</taxon>
        <taxon>Termopsidae</taxon>
        <taxon>Zootermopsis</taxon>
    </lineage>
</organism>
<evidence type="ECO:0000256" key="11">
    <source>
        <dbReference type="ARBA" id="ARBA00079084"/>
    </source>
</evidence>
<dbReference type="InterPro" id="IPR002591">
    <property type="entry name" value="Phosphodiest/P_Trfase"/>
</dbReference>
<evidence type="ECO:0000256" key="9">
    <source>
        <dbReference type="ARBA" id="ARBA00023136"/>
    </source>
</evidence>
<dbReference type="SUPFAM" id="SSF53649">
    <property type="entry name" value="Alkaline phosphatase-like"/>
    <property type="match status" value="1"/>
</dbReference>
<evidence type="ECO:0000313" key="15">
    <source>
        <dbReference type="Proteomes" id="UP000027135"/>
    </source>
</evidence>
<comment type="similarity">
    <text evidence="3">Belongs to the PIGG/PIGN/PIGO family. PIGO subfamily.</text>
</comment>
<dbReference type="CDD" id="cd16023">
    <property type="entry name" value="GPI_EPT_3"/>
    <property type="match status" value="1"/>
</dbReference>
<dbReference type="EMBL" id="KK853579">
    <property type="protein sequence ID" value="KDR06560.1"/>
    <property type="molecule type" value="Genomic_DNA"/>
</dbReference>
<feature type="transmembrane region" description="Helical" evidence="13">
    <location>
        <begin position="539"/>
        <end position="559"/>
    </location>
</feature>
<keyword evidence="9 13" id="KW-0472">Membrane</keyword>
<feature type="transmembrane region" description="Helical" evidence="13">
    <location>
        <begin position="852"/>
        <end position="877"/>
    </location>
</feature>
<dbReference type="STRING" id="136037.A0A067QFL5"/>
<comment type="subcellular location">
    <subcellularLocation>
        <location evidence="1">Endoplasmic reticulum membrane</location>
        <topology evidence="1">Multi-pass membrane protein</topology>
    </subcellularLocation>
</comment>
<keyword evidence="7" id="KW-0256">Endoplasmic reticulum</keyword>
<dbReference type="PANTHER" id="PTHR23071:SF1">
    <property type="entry name" value="GPI ETHANOLAMINE PHOSPHATE TRANSFERASE 3"/>
    <property type="match status" value="1"/>
</dbReference>
<dbReference type="GO" id="GO:0006506">
    <property type="term" value="P:GPI anchor biosynthetic process"/>
    <property type="evidence" value="ECO:0007669"/>
    <property type="project" value="UniProtKB-UniPathway"/>
</dbReference>
<dbReference type="InterPro" id="IPR017850">
    <property type="entry name" value="Alkaline_phosphatase_core_sf"/>
</dbReference>
<dbReference type="GO" id="GO:0005789">
    <property type="term" value="C:endoplasmic reticulum membrane"/>
    <property type="evidence" value="ECO:0007669"/>
    <property type="project" value="UniProtKB-SubCell"/>
</dbReference>
<evidence type="ECO:0000256" key="2">
    <source>
        <dbReference type="ARBA" id="ARBA00004687"/>
    </source>
</evidence>
<dbReference type="Proteomes" id="UP000027135">
    <property type="component" value="Unassembled WGS sequence"/>
</dbReference>
<reference evidence="14 15" key="1">
    <citation type="journal article" date="2014" name="Nat. Commun.">
        <title>Molecular traces of alternative social organization in a termite genome.</title>
        <authorList>
            <person name="Terrapon N."/>
            <person name="Li C."/>
            <person name="Robertson H.M."/>
            <person name="Ji L."/>
            <person name="Meng X."/>
            <person name="Booth W."/>
            <person name="Chen Z."/>
            <person name="Childers C.P."/>
            <person name="Glastad K.M."/>
            <person name="Gokhale K."/>
            <person name="Gowin J."/>
            <person name="Gronenberg W."/>
            <person name="Hermansen R.A."/>
            <person name="Hu H."/>
            <person name="Hunt B.G."/>
            <person name="Huylmans A.K."/>
            <person name="Khalil S.M."/>
            <person name="Mitchell R.D."/>
            <person name="Munoz-Torres M.C."/>
            <person name="Mustard J.A."/>
            <person name="Pan H."/>
            <person name="Reese J.T."/>
            <person name="Scharf M.E."/>
            <person name="Sun F."/>
            <person name="Vogel H."/>
            <person name="Xiao J."/>
            <person name="Yang W."/>
            <person name="Yang Z."/>
            <person name="Yang Z."/>
            <person name="Zhou J."/>
            <person name="Zhu J."/>
            <person name="Brent C.S."/>
            <person name="Elsik C.G."/>
            <person name="Goodisman M.A."/>
            <person name="Liberles D.A."/>
            <person name="Roe R.M."/>
            <person name="Vargo E.L."/>
            <person name="Vilcinskas A."/>
            <person name="Wang J."/>
            <person name="Bornberg-Bauer E."/>
            <person name="Korb J."/>
            <person name="Zhang G."/>
            <person name="Liebig J."/>
        </authorList>
    </citation>
    <scope>NUCLEOTIDE SEQUENCE [LARGE SCALE GENOMIC DNA]</scope>
    <source>
        <tissue evidence="14">Whole organism</tissue>
    </source>
</reference>
<evidence type="ECO:0000256" key="10">
    <source>
        <dbReference type="ARBA" id="ARBA00023180"/>
    </source>
</evidence>
<evidence type="ECO:0000256" key="5">
    <source>
        <dbReference type="ARBA" id="ARBA00022679"/>
    </source>
</evidence>
<feature type="transmembrane region" description="Helical" evidence="13">
    <location>
        <begin position="509"/>
        <end position="533"/>
    </location>
</feature>
<evidence type="ECO:0000313" key="14">
    <source>
        <dbReference type="EMBL" id="KDR06560.1"/>
    </source>
</evidence>
<dbReference type="FunCoup" id="A0A067QFL5">
    <property type="interactions" value="952"/>
</dbReference>
<dbReference type="PANTHER" id="PTHR23071">
    <property type="entry name" value="PHOSPHATIDYLINOSITOL GLYCAN"/>
    <property type="match status" value="1"/>
</dbReference>
<proteinExistence type="inferred from homology"/>
<keyword evidence="15" id="KW-1185">Reference proteome</keyword>
<evidence type="ECO:0000256" key="12">
    <source>
        <dbReference type="ARBA" id="ARBA00093602"/>
    </source>
</evidence>
<dbReference type="InterPro" id="IPR037675">
    <property type="entry name" value="PIG-O_N"/>
</dbReference>
<sequence length="1113" mass="126333">MEIHWKYFFLLLWFSYLFMSGVLLFARGFLLNREVLPHKSRCIPANVCGNTSRTNSNNISLQSENNEGFSTQSGQCRQEELWTEKIDMIGDQQTCWLSRTKVVLIVIDALKFDFVYFHEKLQDQELLPYQNKLKVINDLLAKEPDHTRLFKFIADPPTTTMQRLKGLTTGSLPTFVDIGSNFATPEINEDNILDQIKSQNKNIVFMGDDTWSGLYPKRFIREYSYPSFNVWDLDTVDSGIMNHLMPEILKKDWSLLIAHFLGVDHCGHRYGPYHSEMARKLSEMNDMIRSVVDTVDNHTMLFVIGDHGMTSTGDHGGDSDAEVTAAMFVFSRKPLLSTEIFPHSDTVNQVDLVPTLSTILGLPIPYANLGSVILEALPSLTEGKDILSDWKFALETLWINVQQIMEYTRHYSKKTNQFSQERLSLVQMSYTMLKENIKSISSLEDFVNFSSRVKSHLSLVRQMCEEVWVQFDAVLMYNGLLLTFVSVFFIFLLVDGVPGDQLKETLSGTFQYIIIGCLVFTAFGTFICYLINLGNNIEISLYFAAGILSMIMVALIIIRSWAAISSHWQNQVKSNDWLSVIGRVLLILSLCGLFSNSYVVEEATVLSYFLLTMAWLLVYNFKPSKPEPAGRVKTSERQLPSWFNKTLLTPLKFKLFMFVTLLSVLVRLSQYYWLCREEQIGCESSALHKAHSFASLVNMRYCNSQWFFTLICLALFVTVGRIWLRSCGNLVGFSPTVTIARYGPTIIVVCTAGFWVLQSLPNDTKYKLFLPLQIQILPWIVYTVIFVALMTTLFQPLSIFVVPRRKDSMILPVYGQTNIIPHLFNQMKELMRGRSKSGVAGGDDSLGKDVPIVYGLATVYSSVFVNVCVFVCLLVALLLGDTMASSVVLMYTTSIVLLIILSAIQYEKSFYTAQLFKVPWSSVICWGFLTVYFFYGTGHTTTFPGIQWEAAFVGTGGQFSNHVVPALLVCLNTFAAHVVLSVTLPVLLVAPFTLHVMFPKMLPSADKDSIKSKDMKRGELILYEKADLLYQEAFILCTKYILFFGIRMFMCMLAATVHCRHLMVWKIFAPKLIFEGLGLFVVLPCVLVSYLLVIQITTHIKALLLRLDKESSP</sequence>
<dbReference type="eggNOG" id="KOG2126">
    <property type="taxonomic scope" value="Eukaryota"/>
</dbReference>
<feature type="transmembrane region" description="Helical" evidence="13">
    <location>
        <begin position="605"/>
        <end position="621"/>
    </location>
</feature>
<feature type="transmembrane region" description="Helical" evidence="13">
    <location>
        <begin position="7"/>
        <end position="30"/>
    </location>
</feature>
<feature type="transmembrane region" description="Helical" evidence="13">
    <location>
        <begin position="776"/>
        <end position="802"/>
    </location>
</feature>
<dbReference type="Pfam" id="PF01663">
    <property type="entry name" value="Phosphodiest"/>
    <property type="match status" value="1"/>
</dbReference>
<keyword evidence="10" id="KW-0325">Glycoprotein</keyword>
<feature type="transmembrane region" description="Helical" evidence="13">
    <location>
        <begin position="706"/>
        <end position="724"/>
    </location>
</feature>
<feature type="transmembrane region" description="Helical" evidence="13">
    <location>
        <begin position="916"/>
        <end position="935"/>
    </location>
</feature>
<dbReference type="FunFam" id="3.40.720.10:FF:000041">
    <property type="entry name" value="GPI ethanolamine phosphate transferase 3"/>
    <property type="match status" value="1"/>
</dbReference>
<dbReference type="Gene3D" id="3.40.720.10">
    <property type="entry name" value="Alkaline Phosphatase, subunit A"/>
    <property type="match status" value="1"/>
</dbReference>
<dbReference type="InterPro" id="IPR039524">
    <property type="entry name" value="PIGO/GPI13"/>
</dbReference>
<dbReference type="InParanoid" id="A0A067QFL5"/>
<dbReference type="AlphaFoldDB" id="A0A067QFL5"/>
<feature type="transmembrane region" description="Helical" evidence="13">
    <location>
        <begin position="1033"/>
        <end position="1057"/>
    </location>
</feature>
<evidence type="ECO:0000256" key="4">
    <source>
        <dbReference type="ARBA" id="ARBA00022502"/>
    </source>
</evidence>
<evidence type="ECO:0000256" key="1">
    <source>
        <dbReference type="ARBA" id="ARBA00004477"/>
    </source>
</evidence>
<evidence type="ECO:0000256" key="6">
    <source>
        <dbReference type="ARBA" id="ARBA00022692"/>
    </source>
</evidence>
<keyword evidence="8 13" id="KW-1133">Transmembrane helix</keyword>
<name>A0A067QFL5_ZOONE</name>
<feature type="transmembrane region" description="Helical" evidence="13">
    <location>
        <begin position="580"/>
        <end position="599"/>
    </location>
</feature>
<evidence type="ECO:0000256" key="3">
    <source>
        <dbReference type="ARBA" id="ARBA00008695"/>
    </source>
</evidence>
<keyword evidence="4" id="KW-0337">GPI-anchor biosynthesis</keyword>
<evidence type="ECO:0000256" key="13">
    <source>
        <dbReference type="SAM" id="Phobius"/>
    </source>
</evidence>
<dbReference type="GO" id="GO:0051377">
    <property type="term" value="F:mannose-ethanolamine phosphotransferase activity"/>
    <property type="evidence" value="ECO:0007669"/>
    <property type="project" value="InterPro"/>
</dbReference>
<feature type="transmembrane region" description="Helical" evidence="13">
    <location>
        <begin position="474"/>
        <end position="497"/>
    </location>
</feature>
<comment type="pathway">
    <text evidence="2">Glycolipid biosynthesis; glycosylphosphatidylinositol-anchor biosynthesis.</text>
</comment>
<evidence type="ECO:0000256" key="7">
    <source>
        <dbReference type="ARBA" id="ARBA00022824"/>
    </source>
</evidence>
<feature type="transmembrane region" description="Helical" evidence="13">
    <location>
        <begin position="1077"/>
        <end position="1096"/>
    </location>
</feature>
<accession>A0A067QFL5</accession>
<evidence type="ECO:0000256" key="8">
    <source>
        <dbReference type="ARBA" id="ARBA00022989"/>
    </source>
</evidence>